<keyword evidence="5" id="KW-0547">Nucleotide-binding</keyword>
<dbReference type="Pfam" id="PF00781">
    <property type="entry name" value="DAGK_cat"/>
    <property type="match status" value="1"/>
</dbReference>
<gene>
    <name evidence="12" type="ORF">FOC49_01170</name>
</gene>
<keyword evidence="10" id="KW-1208">Phospholipid metabolism</keyword>
<protein>
    <submittedName>
        <fullName evidence="12">Diacylglycerol kinase</fullName>
    </submittedName>
</protein>
<dbReference type="RefSeq" id="WP_004633698.1">
    <property type="nucleotide sequence ID" value="NZ_CP046314.1"/>
</dbReference>
<dbReference type="Gene3D" id="2.60.200.40">
    <property type="match status" value="1"/>
</dbReference>
<keyword evidence="7" id="KW-0067">ATP-binding</keyword>
<evidence type="ECO:0000256" key="9">
    <source>
        <dbReference type="ARBA" id="ARBA00023209"/>
    </source>
</evidence>
<dbReference type="SUPFAM" id="SSF111331">
    <property type="entry name" value="NAD kinase/diacylglycerol kinase-like"/>
    <property type="match status" value="1"/>
</dbReference>
<comment type="similarity">
    <text evidence="2">Belongs to the diacylglycerol/lipid kinase family.</text>
</comment>
<dbReference type="GO" id="GO:0008654">
    <property type="term" value="P:phospholipid biosynthetic process"/>
    <property type="evidence" value="ECO:0007669"/>
    <property type="project" value="UniProtKB-KW"/>
</dbReference>
<keyword evidence="8" id="KW-0443">Lipid metabolism</keyword>
<sequence length="287" mass="33032">MIEIIVNSKHKKSLLELEKIENILNREKIEYRVLKTSETKNAQKLMDEVSSNQIIVIGGDGTINEVINNYHEEDIIYLGQGSGNDLARSLQLERSSSCIIKLINSSDFNAYDVGDVNGKKFCSGFDIGFNADVIERVEKSRLKKYFGSYIYLVEGVITILKLKKYYAKIQVGDSILETDKLRLLNVMIQPYEGGGIRFFNTATGRDGQFHIMIMTDMSWFRFVYNYICLLLNKHNKLKGIKVLKADSLSVETSQPYYQIDGELVAKDKKMQLKCIKEFYKIKKEERK</sequence>
<name>A0AAP9HC01_9BACL</name>
<dbReference type="InterPro" id="IPR016064">
    <property type="entry name" value="NAD/diacylglycerol_kinase_sf"/>
</dbReference>
<evidence type="ECO:0000256" key="3">
    <source>
        <dbReference type="ARBA" id="ARBA00022516"/>
    </source>
</evidence>
<keyword evidence="6 12" id="KW-0418">Kinase</keyword>
<dbReference type="Pfam" id="PF19279">
    <property type="entry name" value="YegS_C"/>
    <property type="match status" value="1"/>
</dbReference>
<accession>A0AAP9HC01</accession>
<comment type="cofactor">
    <cofactor evidence="1">
        <name>Mg(2+)</name>
        <dbReference type="ChEBI" id="CHEBI:18420"/>
    </cofactor>
</comment>
<evidence type="ECO:0000256" key="4">
    <source>
        <dbReference type="ARBA" id="ARBA00022679"/>
    </source>
</evidence>
<evidence type="ECO:0000256" key="8">
    <source>
        <dbReference type="ARBA" id="ARBA00023098"/>
    </source>
</evidence>
<feature type="domain" description="DAGKc" evidence="11">
    <location>
        <begin position="1"/>
        <end position="120"/>
    </location>
</feature>
<dbReference type="Proteomes" id="UP000425411">
    <property type="component" value="Chromosome"/>
</dbReference>
<keyword evidence="4" id="KW-0808">Transferase</keyword>
<dbReference type="InterPro" id="IPR017438">
    <property type="entry name" value="ATP-NAD_kinase_N"/>
</dbReference>
<evidence type="ECO:0000256" key="7">
    <source>
        <dbReference type="ARBA" id="ARBA00022840"/>
    </source>
</evidence>
<dbReference type="AlphaFoldDB" id="A0AAP9HC01"/>
<proteinExistence type="inferred from homology"/>
<evidence type="ECO:0000313" key="13">
    <source>
        <dbReference type="Proteomes" id="UP000425411"/>
    </source>
</evidence>
<dbReference type="InterPro" id="IPR001206">
    <property type="entry name" value="Diacylglycerol_kinase_cat_dom"/>
</dbReference>
<keyword evidence="3" id="KW-0444">Lipid biosynthesis</keyword>
<keyword evidence="13" id="KW-1185">Reference proteome</keyword>
<evidence type="ECO:0000256" key="1">
    <source>
        <dbReference type="ARBA" id="ARBA00001946"/>
    </source>
</evidence>
<dbReference type="InterPro" id="IPR045540">
    <property type="entry name" value="YegS/DAGK_C"/>
</dbReference>
<dbReference type="Gene3D" id="3.40.50.10330">
    <property type="entry name" value="Probable inorganic polyphosphate/atp-NAD kinase, domain 1"/>
    <property type="match status" value="1"/>
</dbReference>
<evidence type="ECO:0000259" key="11">
    <source>
        <dbReference type="PROSITE" id="PS50146"/>
    </source>
</evidence>
<evidence type="ECO:0000256" key="10">
    <source>
        <dbReference type="ARBA" id="ARBA00023264"/>
    </source>
</evidence>
<reference evidence="12 13" key="1">
    <citation type="submission" date="2019-11" db="EMBL/GenBank/DDBJ databases">
        <title>FDA dAtabase for Regulatory Grade micrObial Sequences (FDA-ARGOS): Supporting development and validation of Infectious Disease Dx tests.</title>
        <authorList>
            <person name="Turner S."/>
            <person name="Byrd R."/>
            <person name="Tallon L."/>
            <person name="Sadzewicz L."/>
            <person name="Vavikolanu K."/>
            <person name="Mehta A."/>
            <person name="Aluvathingal J."/>
            <person name="Nadendla S."/>
            <person name="Myers T."/>
            <person name="Yan Y."/>
            <person name="Sichtig H."/>
        </authorList>
    </citation>
    <scope>NUCLEOTIDE SEQUENCE [LARGE SCALE GENOMIC DNA]</scope>
    <source>
        <strain evidence="12 13">FDAARGOS_741</strain>
    </source>
</reference>
<dbReference type="GO" id="GO:0005524">
    <property type="term" value="F:ATP binding"/>
    <property type="evidence" value="ECO:0007669"/>
    <property type="project" value="UniProtKB-KW"/>
</dbReference>
<evidence type="ECO:0000313" key="12">
    <source>
        <dbReference type="EMBL" id="QGS08587.1"/>
    </source>
</evidence>
<organism evidence="12 13">
    <name type="scientific">Gemella morbillorum</name>
    <dbReference type="NCBI Taxonomy" id="29391"/>
    <lineage>
        <taxon>Bacteria</taxon>
        <taxon>Bacillati</taxon>
        <taxon>Bacillota</taxon>
        <taxon>Bacilli</taxon>
        <taxon>Bacillales</taxon>
        <taxon>Gemellaceae</taxon>
        <taxon>Gemella</taxon>
    </lineage>
</organism>
<dbReference type="EMBL" id="CP046314">
    <property type="protein sequence ID" value="QGS08587.1"/>
    <property type="molecule type" value="Genomic_DNA"/>
</dbReference>
<dbReference type="PROSITE" id="PS50146">
    <property type="entry name" value="DAGK"/>
    <property type="match status" value="1"/>
</dbReference>
<evidence type="ECO:0000256" key="2">
    <source>
        <dbReference type="ARBA" id="ARBA00005983"/>
    </source>
</evidence>
<keyword evidence="9" id="KW-0594">Phospholipid biosynthesis</keyword>
<evidence type="ECO:0000256" key="5">
    <source>
        <dbReference type="ARBA" id="ARBA00022741"/>
    </source>
</evidence>
<dbReference type="InterPro" id="IPR050187">
    <property type="entry name" value="Lipid_Phosphate_FormReg"/>
</dbReference>
<dbReference type="PANTHER" id="PTHR12358:SF54">
    <property type="entry name" value="SPHINGOSINE KINASE RELATED PROTEIN"/>
    <property type="match status" value="1"/>
</dbReference>
<dbReference type="GO" id="GO:0016301">
    <property type="term" value="F:kinase activity"/>
    <property type="evidence" value="ECO:0007669"/>
    <property type="project" value="UniProtKB-KW"/>
</dbReference>
<dbReference type="PANTHER" id="PTHR12358">
    <property type="entry name" value="SPHINGOSINE KINASE"/>
    <property type="match status" value="1"/>
</dbReference>
<evidence type="ECO:0000256" key="6">
    <source>
        <dbReference type="ARBA" id="ARBA00022777"/>
    </source>
</evidence>